<dbReference type="STRING" id="404433.BTW07_12910"/>
<dbReference type="PANTHER" id="PTHR34606">
    <property type="entry name" value="BON DOMAIN-CONTAINING PROTEIN"/>
    <property type="match status" value="1"/>
</dbReference>
<keyword evidence="1 2" id="KW-0732">Signal</keyword>
<dbReference type="InterPro" id="IPR007055">
    <property type="entry name" value="BON_dom"/>
</dbReference>
<feature type="domain" description="BON" evidence="3">
    <location>
        <begin position="40"/>
        <end position="109"/>
    </location>
</feature>
<dbReference type="OrthoDB" id="9783990at2"/>
<dbReference type="SMART" id="SM00749">
    <property type="entry name" value="BON"/>
    <property type="match status" value="2"/>
</dbReference>
<dbReference type="Pfam" id="PF04972">
    <property type="entry name" value="BON"/>
    <property type="match status" value="2"/>
</dbReference>
<dbReference type="InterPro" id="IPR014004">
    <property type="entry name" value="Transpt-assoc_nodulatn_dom_bac"/>
</dbReference>
<sequence>MKKTLIVSSCLIGLLTLGGCATSGNQDENYAERTPGAKVEDSNIQSKIFDALNAADARYGDAHVNVDSYNSNVLLTGQVPSDDLKQRATEIARDVRSVRQVHNELMVSANTPVSQRMTDTWITGRIKANIVANEDLDANLIRVITENGTVYLMGLVTQQQASEATAAASGVGGVQRIVKVFEYLN</sequence>
<evidence type="ECO:0000313" key="5">
    <source>
        <dbReference type="Proteomes" id="UP000186878"/>
    </source>
</evidence>
<evidence type="ECO:0000256" key="1">
    <source>
        <dbReference type="ARBA" id="ARBA00022729"/>
    </source>
</evidence>
<gene>
    <name evidence="4" type="ORF">BTW07_12910</name>
</gene>
<dbReference type="AlphaFoldDB" id="A0A1Q8SQW9"/>
<dbReference type="PROSITE" id="PS50914">
    <property type="entry name" value="BON"/>
    <property type="match status" value="2"/>
</dbReference>
<dbReference type="RefSeq" id="WP_075570580.1">
    <property type="nucleotide sequence ID" value="NZ_MSDO01000019.1"/>
</dbReference>
<dbReference type="InterPro" id="IPR051686">
    <property type="entry name" value="Lipoprotein_DolP"/>
</dbReference>
<evidence type="ECO:0000256" key="2">
    <source>
        <dbReference type="SAM" id="SignalP"/>
    </source>
</evidence>
<feature type="chain" id="PRO_5012660737" evidence="2">
    <location>
        <begin position="24"/>
        <end position="185"/>
    </location>
</feature>
<feature type="domain" description="BON" evidence="3">
    <location>
        <begin position="118"/>
        <end position="185"/>
    </location>
</feature>
<organism evidence="4 5">
    <name type="scientific">Salinicola socius</name>
    <dbReference type="NCBI Taxonomy" id="404433"/>
    <lineage>
        <taxon>Bacteria</taxon>
        <taxon>Pseudomonadati</taxon>
        <taxon>Pseudomonadota</taxon>
        <taxon>Gammaproteobacteria</taxon>
        <taxon>Oceanospirillales</taxon>
        <taxon>Halomonadaceae</taxon>
        <taxon>Salinicola</taxon>
    </lineage>
</organism>
<proteinExistence type="predicted"/>
<reference evidence="4 5" key="1">
    <citation type="submission" date="2016-12" db="EMBL/GenBank/DDBJ databases">
        <title>Draft genome sequences of strains Salinicola socius SMB35, Salinicola sp. MH3R3-1 and Chromohalobacter sp. SMB17 from the Verkhnekamsk potash mining region of Russia.</title>
        <authorList>
            <person name="Mavrodi D.V."/>
            <person name="Olsson B.E."/>
            <person name="Korsakova E.S."/>
            <person name="Pyankova A."/>
            <person name="Mavrodi O.V."/>
            <person name="Plotnikova E.G."/>
        </authorList>
    </citation>
    <scope>NUCLEOTIDE SEQUENCE [LARGE SCALE GENOMIC DNA]</scope>
    <source>
        <strain evidence="4 5">SMB35</strain>
    </source>
</reference>
<comment type="caution">
    <text evidence="4">The sequence shown here is derived from an EMBL/GenBank/DDBJ whole genome shotgun (WGS) entry which is preliminary data.</text>
</comment>
<evidence type="ECO:0000313" key="4">
    <source>
        <dbReference type="EMBL" id="OLO03782.1"/>
    </source>
</evidence>
<dbReference type="Proteomes" id="UP000186878">
    <property type="component" value="Unassembled WGS sequence"/>
</dbReference>
<feature type="signal peptide" evidence="2">
    <location>
        <begin position="1"/>
        <end position="23"/>
    </location>
</feature>
<keyword evidence="5" id="KW-1185">Reference proteome</keyword>
<accession>A0A1Q8SQW9</accession>
<dbReference type="EMBL" id="MSDO01000019">
    <property type="protein sequence ID" value="OLO03782.1"/>
    <property type="molecule type" value="Genomic_DNA"/>
</dbReference>
<dbReference type="PROSITE" id="PS51257">
    <property type="entry name" value="PROKAR_LIPOPROTEIN"/>
    <property type="match status" value="1"/>
</dbReference>
<name>A0A1Q8SQW9_9GAMM</name>
<protein>
    <submittedName>
        <fullName evidence="4">Transporter</fullName>
    </submittedName>
</protein>
<dbReference type="Gene3D" id="3.30.1340.30">
    <property type="match status" value="1"/>
</dbReference>
<evidence type="ECO:0000259" key="3">
    <source>
        <dbReference type="PROSITE" id="PS50914"/>
    </source>
</evidence>
<dbReference type="PANTHER" id="PTHR34606:SF4">
    <property type="entry name" value="OUTER MEMBRANE LIPOPROTEIN DOLP"/>
    <property type="match status" value="1"/>
</dbReference>